<sequence length="322" mass="31579">MSNGVSRHLTCADQHLGDHLAAFVDGELHDDARDRVLAHLATCADCKSAADEQRRMKDVVAATAPPALSAGLLARLQELPGGDGDGGRGPFGDGGLMETASLGGERLGDGLFGKAREEFSLPLSASASRGFRIHESGRSGAAVAPVGPAPSVAAVRGRRRFAFAAAGAVSMAAIALGGALPLDAAVDGAGGSPLSRSGAGAPTTPFTGGTARAAADVWSTATSDLLHPVSGGMHPYGVGAPDGRGPGGTVTRPLGLSADERSIAAPAASAVPGVTPAPALAPPSTAAPSASPEATSGTAASPIAPVPLDSVVPLVGHFPVTR</sequence>
<name>A0A239ES58_9ACTN</name>
<gene>
    <name evidence="5" type="ORF">SAMN05216252_106132</name>
</gene>
<keyword evidence="2" id="KW-0804">Transcription</keyword>
<keyword evidence="5" id="KW-0862">Zinc</keyword>
<organism evidence="5 6">
    <name type="scientific">Actinacidiphila glaucinigra</name>
    <dbReference type="NCBI Taxonomy" id="235986"/>
    <lineage>
        <taxon>Bacteria</taxon>
        <taxon>Bacillati</taxon>
        <taxon>Actinomycetota</taxon>
        <taxon>Actinomycetes</taxon>
        <taxon>Kitasatosporales</taxon>
        <taxon>Streptomycetaceae</taxon>
        <taxon>Actinacidiphila</taxon>
    </lineage>
</organism>
<keyword evidence="5" id="KW-0863">Zinc-finger</keyword>
<reference evidence="5 6" key="1">
    <citation type="submission" date="2017-06" db="EMBL/GenBank/DDBJ databases">
        <authorList>
            <person name="Kim H.J."/>
            <person name="Triplett B.A."/>
        </authorList>
    </citation>
    <scope>NUCLEOTIDE SEQUENCE [LARGE SCALE GENOMIC DNA]</scope>
    <source>
        <strain evidence="5 6">CGMCC 4.1858</strain>
    </source>
</reference>
<dbReference type="GO" id="GO:0008270">
    <property type="term" value="F:zinc ion binding"/>
    <property type="evidence" value="ECO:0007669"/>
    <property type="project" value="UniProtKB-KW"/>
</dbReference>
<evidence type="ECO:0000256" key="2">
    <source>
        <dbReference type="ARBA" id="ARBA00023163"/>
    </source>
</evidence>
<accession>A0A239ES58</accession>
<evidence type="ECO:0000256" key="3">
    <source>
        <dbReference type="SAM" id="MobiDB-lite"/>
    </source>
</evidence>
<dbReference type="Pfam" id="PF13490">
    <property type="entry name" value="zf-HC2"/>
    <property type="match status" value="1"/>
</dbReference>
<dbReference type="InterPro" id="IPR027383">
    <property type="entry name" value="Znf_put"/>
</dbReference>
<evidence type="ECO:0000256" key="1">
    <source>
        <dbReference type="ARBA" id="ARBA00023015"/>
    </source>
</evidence>
<keyword evidence="5" id="KW-0479">Metal-binding</keyword>
<dbReference type="RefSeq" id="WP_089224119.1">
    <property type="nucleotide sequence ID" value="NZ_FZOF01000006.1"/>
</dbReference>
<feature type="region of interest" description="Disordered" evidence="3">
    <location>
        <begin position="275"/>
        <end position="305"/>
    </location>
</feature>
<dbReference type="InterPro" id="IPR041916">
    <property type="entry name" value="Anti_sigma_zinc_sf"/>
</dbReference>
<dbReference type="Proteomes" id="UP000198280">
    <property type="component" value="Unassembled WGS sequence"/>
</dbReference>
<evidence type="ECO:0000259" key="4">
    <source>
        <dbReference type="Pfam" id="PF13490"/>
    </source>
</evidence>
<feature type="domain" description="Putative zinc-finger" evidence="4">
    <location>
        <begin position="18"/>
        <end position="46"/>
    </location>
</feature>
<dbReference type="Gene3D" id="1.10.10.1320">
    <property type="entry name" value="Anti-sigma factor, zinc-finger domain"/>
    <property type="match status" value="1"/>
</dbReference>
<proteinExistence type="predicted"/>
<dbReference type="OrthoDB" id="3743969at2"/>
<feature type="compositionally biased region" description="Low complexity" evidence="3">
    <location>
        <begin position="276"/>
        <end position="302"/>
    </location>
</feature>
<dbReference type="AlphaFoldDB" id="A0A239ES58"/>
<evidence type="ECO:0000313" key="6">
    <source>
        <dbReference type="Proteomes" id="UP000198280"/>
    </source>
</evidence>
<keyword evidence="1" id="KW-0805">Transcription regulation</keyword>
<protein>
    <submittedName>
        <fullName evidence="5">Putative zinc-finger</fullName>
    </submittedName>
</protein>
<keyword evidence="6" id="KW-1185">Reference proteome</keyword>
<dbReference type="EMBL" id="FZOF01000006">
    <property type="protein sequence ID" value="SNS47590.1"/>
    <property type="molecule type" value="Genomic_DNA"/>
</dbReference>
<evidence type="ECO:0000313" key="5">
    <source>
        <dbReference type="EMBL" id="SNS47590.1"/>
    </source>
</evidence>